<reference evidence="8 9" key="1">
    <citation type="submission" date="2021-12" db="EMBL/GenBank/DDBJ databases">
        <title>Genome sequencing of bacteria with rrn-lacking chromosome and rrn-plasmid.</title>
        <authorList>
            <person name="Anda M."/>
            <person name="Iwasaki W."/>
        </authorList>
    </citation>
    <scope>NUCLEOTIDE SEQUENCE [LARGE SCALE GENOMIC DNA]</scope>
    <source>
        <strain evidence="8 9">NBRC 15940</strain>
    </source>
</reference>
<feature type="DNA-binding region" description="OmpR/PhoB-type" evidence="5">
    <location>
        <begin position="133"/>
        <end position="230"/>
    </location>
</feature>
<dbReference type="Proteomes" id="UP001310022">
    <property type="component" value="Unassembled WGS sequence"/>
</dbReference>
<dbReference type="Pfam" id="PF00486">
    <property type="entry name" value="Trans_reg_C"/>
    <property type="match status" value="1"/>
</dbReference>
<evidence type="ECO:0000256" key="1">
    <source>
        <dbReference type="ARBA" id="ARBA00022553"/>
    </source>
</evidence>
<dbReference type="GO" id="GO:0005829">
    <property type="term" value="C:cytosol"/>
    <property type="evidence" value="ECO:0007669"/>
    <property type="project" value="TreeGrafter"/>
</dbReference>
<dbReference type="PANTHER" id="PTHR48111">
    <property type="entry name" value="REGULATOR OF RPOS"/>
    <property type="match status" value="1"/>
</dbReference>
<dbReference type="PANTHER" id="PTHR48111:SF40">
    <property type="entry name" value="PHOSPHATE REGULON TRANSCRIPTIONAL REGULATORY PROTEIN PHOB"/>
    <property type="match status" value="1"/>
</dbReference>
<dbReference type="InterPro" id="IPR039420">
    <property type="entry name" value="WalR-like"/>
</dbReference>
<evidence type="ECO:0000256" key="2">
    <source>
        <dbReference type="ARBA" id="ARBA00023012"/>
    </source>
</evidence>
<keyword evidence="1 4" id="KW-0597">Phosphoprotein</keyword>
<dbReference type="InterPro" id="IPR001789">
    <property type="entry name" value="Sig_transdc_resp-reg_receiver"/>
</dbReference>
<dbReference type="Pfam" id="PF00072">
    <property type="entry name" value="Response_reg"/>
    <property type="match status" value="1"/>
</dbReference>
<dbReference type="CDD" id="cd00383">
    <property type="entry name" value="trans_reg_C"/>
    <property type="match status" value="1"/>
</dbReference>
<dbReference type="SUPFAM" id="SSF52172">
    <property type="entry name" value="CheY-like"/>
    <property type="match status" value="1"/>
</dbReference>
<feature type="modified residue" description="4-aspartylphosphate" evidence="4">
    <location>
        <position position="55"/>
    </location>
</feature>
<dbReference type="Gene3D" id="3.40.50.2300">
    <property type="match status" value="1"/>
</dbReference>
<sequence length="232" mass="26537">MEQNAKILLVEDDPSLGQILHEYLTIKGYPTVWCQDGEEAWDTFKSEEFHLCILDVMLPKKDGFTLAREIRASGKEVPFIFLTAKSLKEDTLEGLSLGADDYMTKPFSMEELLLRLKAILRRTYADAPQNQEMVKFEFGNCVFDAHRQELTVAGTTTHLTAKEAGLLKLLVKKKNQTMDRSEALKEIWQDDSYFNARSMDVYIAKLRKYLKADSSVLIQTIHGQGFRLAEMT</sequence>
<dbReference type="Gene3D" id="6.10.250.690">
    <property type="match status" value="1"/>
</dbReference>
<dbReference type="SMART" id="SM00862">
    <property type="entry name" value="Trans_reg_C"/>
    <property type="match status" value="1"/>
</dbReference>
<dbReference type="SUPFAM" id="SSF46894">
    <property type="entry name" value="C-terminal effector domain of the bipartite response regulators"/>
    <property type="match status" value="1"/>
</dbReference>
<dbReference type="InterPro" id="IPR016032">
    <property type="entry name" value="Sig_transdc_resp-reg_C-effctor"/>
</dbReference>
<keyword evidence="3 5" id="KW-0238">DNA-binding</keyword>
<protein>
    <submittedName>
        <fullName evidence="8">DNA-binding response regulator</fullName>
    </submittedName>
</protein>
<dbReference type="CDD" id="cd17574">
    <property type="entry name" value="REC_OmpR"/>
    <property type="match status" value="1"/>
</dbReference>
<dbReference type="RefSeq" id="WP_338235551.1">
    <property type="nucleotide sequence ID" value="NZ_BQKE01000001.1"/>
</dbReference>
<dbReference type="GO" id="GO:0032993">
    <property type="term" value="C:protein-DNA complex"/>
    <property type="evidence" value="ECO:0007669"/>
    <property type="project" value="TreeGrafter"/>
</dbReference>
<name>A0AAN4VT52_9BACT</name>
<evidence type="ECO:0000259" key="7">
    <source>
        <dbReference type="PROSITE" id="PS51755"/>
    </source>
</evidence>
<evidence type="ECO:0000256" key="5">
    <source>
        <dbReference type="PROSITE-ProRule" id="PRU01091"/>
    </source>
</evidence>
<evidence type="ECO:0000256" key="4">
    <source>
        <dbReference type="PROSITE-ProRule" id="PRU00169"/>
    </source>
</evidence>
<gene>
    <name evidence="8" type="ORF">PEDI_00630</name>
</gene>
<keyword evidence="9" id="KW-1185">Reference proteome</keyword>
<accession>A0AAN4VT52</accession>
<evidence type="ECO:0000259" key="6">
    <source>
        <dbReference type="PROSITE" id="PS50110"/>
    </source>
</evidence>
<comment type="caution">
    <text evidence="8">The sequence shown here is derived from an EMBL/GenBank/DDBJ whole genome shotgun (WGS) entry which is preliminary data.</text>
</comment>
<dbReference type="InterPro" id="IPR036388">
    <property type="entry name" value="WH-like_DNA-bd_sf"/>
</dbReference>
<dbReference type="Gene3D" id="1.10.10.10">
    <property type="entry name" value="Winged helix-like DNA-binding domain superfamily/Winged helix DNA-binding domain"/>
    <property type="match status" value="1"/>
</dbReference>
<dbReference type="GO" id="GO:0006355">
    <property type="term" value="P:regulation of DNA-templated transcription"/>
    <property type="evidence" value="ECO:0007669"/>
    <property type="project" value="InterPro"/>
</dbReference>
<dbReference type="AlphaFoldDB" id="A0AAN4VT52"/>
<dbReference type="EMBL" id="BQKE01000001">
    <property type="protein sequence ID" value="GJM59511.1"/>
    <property type="molecule type" value="Genomic_DNA"/>
</dbReference>
<organism evidence="8 9">
    <name type="scientific">Persicobacter diffluens</name>
    <dbReference type="NCBI Taxonomy" id="981"/>
    <lineage>
        <taxon>Bacteria</taxon>
        <taxon>Pseudomonadati</taxon>
        <taxon>Bacteroidota</taxon>
        <taxon>Cytophagia</taxon>
        <taxon>Cytophagales</taxon>
        <taxon>Persicobacteraceae</taxon>
        <taxon>Persicobacter</taxon>
    </lineage>
</organism>
<dbReference type="InterPro" id="IPR001867">
    <property type="entry name" value="OmpR/PhoB-type_DNA-bd"/>
</dbReference>
<evidence type="ECO:0000313" key="8">
    <source>
        <dbReference type="EMBL" id="GJM59511.1"/>
    </source>
</evidence>
<feature type="domain" description="Response regulatory" evidence="6">
    <location>
        <begin position="6"/>
        <end position="120"/>
    </location>
</feature>
<dbReference type="InterPro" id="IPR011006">
    <property type="entry name" value="CheY-like_superfamily"/>
</dbReference>
<dbReference type="GO" id="GO:0000976">
    <property type="term" value="F:transcription cis-regulatory region binding"/>
    <property type="evidence" value="ECO:0007669"/>
    <property type="project" value="TreeGrafter"/>
</dbReference>
<evidence type="ECO:0000313" key="9">
    <source>
        <dbReference type="Proteomes" id="UP001310022"/>
    </source>
</evidence>
<dbReference type="PROSITE" id="PS50110">
    <property type="entry name" value="RESPONSE_REGULATORY"/>
    <property type="match status" value="1"/>
</dbReference>
<dbReference type="PROSITE" id="PS51755">
    <property type="entry name" value="OMPR_PHOB"/>
    <property type="match status" value="1"/>
</dbReference>
<keyword evidence="2" id="KW-0902">Two-component regulatory system</keyword>
<dbReference type="SMART" id="SM00448">
    <property type="entry name" value="REC"/>
    <property type="match status" value="1"/>
</dbReference>
<feature type="domain" description="OmpR/PhoB-type" evidence="7">
    <location>
        <begin position="133"/>
        <end position="230"/>
    </location>
</feature>
<proteinExistence type="predicted"/>
<evidence type="ECO:0000256" key="3">
    <source>
        <dbReference type="ARBA" id="ARBA00023125"/>
    </source>
</evidence>
<dbReference type="GO" id="GO:0000156">
    <property type="term" value="F:phosphorelay response regulator activity"/>
    <property type="evidence" value="ECO:0007669"/>
    <property type="project" value="TreeGrafter"/>
</dbReference>